<gene>
    <name evidence="1" type="ORF">TPC1_12047</name>
</gene>
<dbReference type="SUPFAM" id="SSF52058">
    <property type="entry name" value="L domain-like"/>
    <property type="match status" value="1"/>
</dbReference>
<dbReference type="InterPro" id="IPR026906">
    <property type="entry name" value="LRR_5"/>
</dbReference>
<dbReference type="InterPro" id="IPR053139">
    <property type="entry name" value="Surface_bspA-like"/>
</dbReference>
<organism evidence="1">
    <name type="scientific">Trepomonas sp. PC1</name>
    <dbReference type="NCBI Taxonomy" id="1076344"/>
    <lineage>
        <taxon>Eukaryota</taxon>
        <taxon>Metamonada</taxon>
        <taxon>Diplomonadida</taxon>
        <taxon>Hexamitidae</taxon>
        <taxon>Hexamitinae</taxon>
        <taxon>Trepomonas</taxon>
    </lineage>
</organism>
<feature type="non-terminal residue" evidence="1">
    <location>
        <position position="1"/>
    </location>
</feature>
<evidence type="ECO:0000313" key="1">
    <source>
        <dbReference type="EMBL" id="JAP95072.1"/>
    </source>
</evidence>
<dbReference type="PANTHER" id="PTHR45661">
    <property type="entry name" value="SURFACE ANTIGEN"/>
    <property type="match status" value="1"/>
</dbReference>
<dbReference type="AlphaFoldDB" id="A0A146KEA1"/>
<dbReference type="PANTHER" id="PTHR45661:SF3">
    <property type="entry name" value="IG-LIKE DOMAIN-CONTAINING PROTEIN"/>
    <property type="match status" value="1"/>
</dbReference>
<dbReference type="Pfam" id="PF13306">
    <property type="entry name" value="LRR_5"/>
    <property type="match status" value="3"/>
</dbReference>
<reference evidence="1" key="1">
    <citation type="submission" date="2015-07" db="EMBL/GenBank/DDBJ databases">
        <title>Adaptation to a free-living lifestyle via gene acquisitions in the diplomonad Trepomonas sp. PC1.</title>
        <authorList>
            <person name="Xu F."/>
            <person name="Jerlstrom-Hultqvist J."/>
            <person name="Kolisko M."/>
            <person name="Simpson A.G.B."/>
            <person name="Roger A.J."/>
            <person name="Svard S.G."/>
            <person name="Andersson J.O."/>
        </authorList>
    </citation>
    <scope>NUCLEOTIDE SEQUENCE</scope>
    <source>
        <strain evidence="1">PC1</strain>
    </source>
</reference>
<dbReference type="EMBL" id="GDID01001534">
    <property type="protein sequence ID" value="JAP95072.1"/>
    <property type="molecule type" value="Transcribed_RNA"/>
</dbReference>
<protein>
    <submittedName>
        <fullName evidence="1">Leucine rich repeats-containing protein</fullName>
    </submittedName>
</protein>
<proteinExistence type="predicted"/>
<sequence length="588" mass="67914">RNPHPYNMPQYQKITPSAPQSIVNTPAQKEPKYSVPIGLTIVPESRNVIPTPQLKIDNRPEQSYELHYIQNNKMIFPEQIATIAQYQYYSENFHPVLSKITEIHSTGVISVADGSFAKMKSLKKVIMPEAKSIGQVKLNKSQDLDQSQTDLDKLVGSFEDCSSLNDVSLPQVEEISDKSFKNCMVRVFNAENLLKLGAQAFQNNTTLKEFIAPNCGQFGDHCFAQCFSLKQFVDAETSCLRASTNVIDLKLGKFCFLDCRSLKFFISKLQYIPQGCFKNCTSLFLVKIEECTEIGEEAFCNCPCIQHFRALKLELVGKDAFKDCGSITIYGNNIYNLLKDNGCLDVKHEADSEKLIDIIVEEQNQANFKFIEDFYDDINVQQAIKAFDCGNKKFARRVLNGQLKKLFAEEEYFSEYMTYLSTSLKTNSVQNVDYLVQFDLHWQKVTITKLLIQYPQVFLVTPQNQLFERVIRMCYFETYTLGQSKQEIDSMFQSQLKERNIKDTMTTNKMKEDFIKPFMERSLEIKQKILEIYGKSNYSSVRFLEQLYQQVQETLKCMKYEQIQQKLEQLTELLKVKNAPQKTVEIEE</sequence>
<accession>A0A146KEA1</accession>
<dbReference type="Gene3D" id="3.80.10.10">
    <property type="entry name" value="Ribonuclease Inhibitor"/>
    <property type="match status" value="2"/>
</dbReference>
<name>A0A146KEA1_9EUKA</name>
<dbReference type="InterPro" id="IPR032675">
    <property type="entry name" value="LRR_dom_sf"/>
</dbReference>